<name>A0A226WTQ0_CABSO</name>
<protein>
    <submittedName>
        <fullName evidence="2">Uncharacterized protein</fullName>
    </submittedName>
</protein>
<evidence type="ECO:0000313" key="2">
    <source>
        <dbReference type="EMBL" id="OXC74199.1"/>
    </source>
</evidence>
<feature type="signal peptide" evidence="1">
    <location>
        <begin position="1"/>
        <end position="21"/>
    </location>
</feature>
<accession>A0A226WTQ0</accession>
<dbReference type="RefSeq" id="WP_179258507.1">
    <property type="nucleotide sequence ID" value="NZ_MTHB01000229.1"/>
</dbReference>
<sequence length="56" mass="6032">MKRGICPFVALMVAAPGLVMAFNEDASYNQCVMQSLKGVRSRQATELITSVVSKAL</sequence>
<comment type="caution">
    <text evidence="2">The sequence shown here is derived from an EMBL/GenBank/DDBJ whole genome shotgun (WGS) entry which is preliminary data.</text>
</comment>
<dbReference type="AlphaFoldDB" id="A0A226WTQ0"/>
<feature type="chain" id="PRO_5013189264" evidence="1">
    <location>
        <begin position="22"/>
        <end position="56"/>
    </location>
</feature>
<evidence type="ECO:0000256" key="1">
    <source>
        <dbReference type="SAM" id="SignalP"/>
    </source>
</evidence>
<organism evidence="2 3">
    <name type="scientific">Caballeronia sordidicola</name>
    <name type="common">Burkholderia sordidicola</name>
    <dbReference type="NCBI Taxonomy" id="196367"/>
    <lineage>
        <taxon>Bacteria</taxon>
        <taxon>Pseudomonadati</taxon>
        <taxon>Pseudomonadota</taxon>
        <taxon>Betaproteobacteria</taxon>
        <taxon>Burkholderiales</taxon>
        <taxon>Burkholderiaceae</taxon>
        <taxon>Caballeronia</taxon>
    </lineage>
</organism>
<evidence type="ECO:0000313" key="3">
    <source>
        <dbReference type="Proteomes" id="UP000214720"/>
    </source>
</evidence>
<keyword evidence="1" id="KW-0732">Signal</keyword>
<reference evidence="3" key="1">
    <citation type="submission" date="2017-01" db="EMBL/GenBank/DDBJ databases">
        <title>Genome Analysis of Deinococcus marmoris KOPRI26562.</title>
        <authorList>
            <person name="Kim J.H."/>
            <person name="Oh H.-M."/>
        </authorList>
    </citation>
    <scope>NUCLEOTIDE SEQUENCE [LARGE SCALE GENOMIC DNA]</scope>
    <source>
        <strain evidence="3">PAMC 26633</strain>
    </source>
</reference>
<gene>
    <name evidence="2" type="ORF">BSU04_33290</name>
</gene>
<dbReference type="Proteomes" id="UP000214720">
    <property type="component" value="Unassembled WGS sequence"/>
</dbReference>
<proteinExistence type="predicted"/>
<dbReference type="EMBL" id="MTHB01000229">
    <property type="protein sequence ID" value="OXC74199.1"/>
    <property type="molecule type" value="Genomic_DNA"/>
</dbReference>